<dbReference type="OrthoDB" id="202537at2759"/>
<dbReference type="Gene3D" id="2.115.10.20">
    <property type="entry name" value="Glycosyl hydrolase domain, family 43"/>
    <property type="match status" value="1"/>
</dbReference>
<dbReference type="InterPro" id="IPR023296">
    <property type="entry name" value="Glyco_hydro_beta-prop_sf"/>
</dbReference>
<evidence type="ECO:0000313" key="8">
    <source>
        <dbReference type="EMBL" id="KEY73576.1"/>
    </source>
</evidence>
<dbReference type="HOGENOM" id="CLU_001528_3_1_1"/>
<protein>
    <recommendedName>
        <fullName evidence="10">Glycosyl hydrolase family 32 N-terminal domain-containing protein</fullName>
    </recommendedName>
</protein>
<feature type="domain" description="Glycosyl hydrolase family 32 C-terminal" evidence="7">
    <location>
        <begin position="378"/>
        <end position="518"/>
    </location>
</feature>
<reference evidence="8 9" key="1">
    <citation type="journal article" date="2014" name="BMC Genomics">
        <title>Comparative genome sequencing reveals chemotype-specific gene clusters in the toxigenic black mold Stachybotrys.</title>
        <authorList>
            <person name="Semeiks J."/>
            <person name="Borek D."/>
            <person name="Otwinowski Z."/>
            <person name="Grishin N.V."/>
        </authorList>
    </citation>
    <scope>NUCLEOTIDE SEQUENCE [LARGE SCALE GENOMIC DNA]</scope>
    <source>
        <strain evidence="9">CBS 109288 / IBT 7711</strain>
    </source>
</reference>
<name>A0A084B7P7_STACB</name>
<dbReference type="Pfam" id="PF08244">
    <property type="entry name" value="Glyco_hydro_32C"/>
    <property type="match status" value="1"/>
</dbReference>
<dbReference type="Gene3D" id="2.60.120.560">
    <property type="entry name" value="Exo-inulinase, domain 1"/>
    <property type="match status" value="1"/>
</dbReference>
<evidence type="ECO:0000259" key="7">
    <source>
        <dbReference type="Pfam" id="PF08244"/>
    </source>
</evidence>
<dbReference type="PANTHER" id="PTHR42800">
    <property type="entry name" value="EXOINULINASE INUD (AFU_ORTHOLOGUE AFUA_5G00480)"/>
    <property type="match status" value="1"/>
</dbReference>
<dbReference type="SUPFAM" id="SSF75005">
    <property type="entry name" value="Arabinanase/levansucrase/invertase"/>
    <property type="match status" value="1"/>
</dbReference>
<dbReference type="InterPro" id="IPR013148">
    <property type="entry name" value="Glyco_hydro_32_N"/>
</dbReference>
<keyword evidence="9" id="KW-1185">Reference proteome</keyword>
<gene>
    <name evidence="8" type="ORF">S7711_09192</name>
</gene>
<evidence type="ECO:0000256" key="5">
    <source>
        <dbReference type="RuleBase" id="RU362110"/>
    </source>
</evidence>
<evidence type="ECO:0000256" key="2">
    <source>
        <dbReference type="ARBA" id="ARBA00022729"/>
    </source>
</evidence>
<dbReference type="CDD" id="cd18622">
    <property type="entry name" value="GH32_Inu-like"/>
    <property type="match status" value="1"/>
</dbReference>
<dbReference type="Pfam" id="PF00251">
    <property type="entry name" value="Glyco_hydro_32N"/>
    <property type="match status" value="1"/>
</dbReference>
<dbReference type="SUPFAM" id="SSF49899">
    <property type="entry name" value="Concanavalin A-like lectins/glucanases"/>
    <property type="match status" value="1"/>
</dbReference>
<dbReference type="InterPro" id="IPR013320">
    <property type="entry name" value="ConA-like_dom_sf"/>
</dbReference>
<evidence type="ECO:0000259" key="6">
    <source>
        <dbReference type="Pfam" id="PF00251"/>
    </source>
</evidence>
<proteinExistence type="inferred from homology"/>
<keyword evidence="4 5" id="KW-0326">Glycosidase</keyword>
<dbReference type="EMBL" id="KL647818">
    <property type="protein sequence ID" value="KEY73576.1"/>
    <property type="molecule type" value="Genomic_DNA"/>
</dbReference>
<dbReference type="Proteomes" id="UP000028045">
    <property type="component" value="Unassembled WGS sequence"/>
</dbReference>
<evidence type="ECO:0000313" key="9">
    <source>
        <dbReference type="Proteomes" id="UP000028045"/>
    </source>
</evidence>
<keyword evidence="3 5" id="KW-0378">Hydrolase</keyword>
<dbReference type="GO" id="GO:0004575">
    <property type="term" value="F:sucrose alpha-glucosidase activity"/>
    <property type="evidence" value="ECO:0007669"/>
    <property type="project" value="TreeGrafter"/>
</dbReference>
<evidence type="ECO:0000256" key="1">
    <source>
        <dbReference type="ARBA" id="ARBA00009902"/>
    </source>
</evidence>
<dbReference type="GO" id="GO:0005737">
    <property type="term" value="C:cytoplasm"/>
    <property type="evidence" value="ECO:0007669"/>
    <property type="project" value="TreeGrafter"/>
</dbReference>
<evidence type="ECO:0000256" key="3">
    <source>
        <dbReference type="ARBA" id="ARBA00022801"/>
    </source>
</evidence>
<dbReference type="FunFam" id="2.60.120.560:FF:000003">
    <property type="entry name" value="Extracellular exo-inulinase inuE"/>
    <property type="match status" value="1"/>
</dbReference>
<dbReference type="PANTHER" id="PTHR42800:SF1">
    <property type="entry name" value="EXOINULINASE INUD (AFU_ORTHOLOGUE AFUA_5G00480)"/>
    <property type="match status" value="1"/>
</dbReference>
<dbReference type="SMART" id="SM00640">
    <property type="entry name" value="Glyco_32"/>
    <property type="match status" value="1"/>
</dbReference>
<keyword evidence="2" id="KW-0732">Signal</keyword>
<comment type="similarity">
    <text evidence="1 5">Belongs to the glycosyl hydrolase 32 family.</text>
</comment>
<dbReference type="AlphaFoldDB" id="A0A084B7P7"/>
<dbReference type="GO" id="GO:0005987">
    <property type="term" value="P:sucrose catabolic process"/>
    <property type="evidence" value="ECO:0007669"/>
    <property type="project" value="TreeGrafter"/>
</dbReference>
<evidence type="ECO:0000256" key="4">
    <source>
        <dbReference type="ARBA" id="ARBA00023295"/>
    </source>
</evidence>
<dbReference type="InterPro" id="IPR001362">
    <property type="entry name" value="Glyco_hydro_32"/>
</dbReference>
<dbReference type="InterPro" id="IPR013189">
    <property type="entry name" value="Glyco_hydro_32_C"/>
</dbReference>
<dbReference type="GO" id="GO:0051670">
    <property type="term" value="F:inulinase activity"/>
    <property type="evidence" value="ECO:0007669"/>
    <property type="project" value="UniProtKB-ARBA"/>
</dbReference>
<accession>A0A084B7P7</accession>
<evidence type="ECO:0008006" key="10">
    <source>
        <dbReference type="Google" id="ProtNLM"/>
    </source>
</evidence>
<sequence length="523" mass="57090">MSPNNVKVSLKQHFLSLGLAITWLSGYLAKAQDFRPSFHFVPERNWMNEPNGLIKIGNTWHLFFQHNPTGNFWGNIAWGHATSTDLVHWQYLPIALGSEDGIQSFTGTSYYDGANDSGLGTSANPPYLAFYTGYFPDSGVQDQRVAYSLDQGATWTKFFDNPIISREQETPHDESGGLETRDPKVFFHAPSNRWVMILAHGGQNKMTFWTSSDTKQWTWQNDFTSGNITGLPDGIRGWEVPDFFELPVEGASAPQMRWVMLITPAVGSPAGGNGVFAVTGSFDGTRFIADPVDPATMWLDYGRDFDGALSWENVPASDGRRILAAVMNSYGGHPPTETWKGMLSFPRTLRLKEINGRLRFLQQPVVELDTAGTSLTSMTNQTILPGQTMLSDIHGRALDIRLSFIPAPGATLSLAVRKGGSEQTVISYAQPDNTLSVDRNASGNISYDPAAGGVHRAALSPDESDVVRVRILVDECSVEVYGGEGQAVISNLIFPSTSSDGLALTATGGNVELESVDVLRVSL</sequence>
<feature type="domain" description="Glycosyl hydrolase family 32 N-terminal" evidence="6">
    <location>
        <begin position="39"/>
        <end position="363"/>
    </location>
</feature>
<organism evidence="8 9">
    <name type="scientific">Stachybotrys chartarum (strain CBS 109288 / IBT 7711)</name>
    <name type="common">Toxic black mold</name>
    <name type="synonym">Stilbospora chartarum</name>
    <dbReference type="NCBI Taxonomy" id="1280523"/>
    <lineage>
        <taxon>Eukaryota</taxon>
        <taxon>Fungi</taxon>
        <taxon>Dikarya</taxon>
        <taxon>Ascomycota</taxon>
        <taxon>Pezizomycotina</taxon>
        <taxon>Sordariomycetes</taxon>
        <taxon>Hypocreomycetidae</taxon>
        <taxon>Hypocreales</taxon>
        <taxon>Stachybotryaceae</taxon>
        <taxon>Stachybotrys</taxon>
    </lineage>
</organism>